<sequence length="217" mass="26256">MYIRMIFLFVCLQSRDEIEAEKKTLAENLTQMSHQTDELRSELEKEKSTVQAFEQELKKVVDCSQEHERKKDDYRHQLETVNNNLQTWKMESDRLKQIQIKKDKEYKDEKTNLENTILSLKSELEQVNLKLTEARDQIQMFETDKIDMQRRLTCSESNCTKQTKQNEELQQQLREKRFKINQMEHSLQSKETKMESLRQDLQKAQQQVFQYIKKKNI</sequence>
<name>X6N111_RETFI</name>
<organism evidence="2 3">
    <name type="scientific">Reticulomyxa filosa</name>
    <dbReference type="NCBI Taxonomy" id="46433"/>
    <lineage>
        <taxon>Eukaryota</taxon>
        <taxon>Sar</taxon>
        <taxon>Rhizaria</taxon>
        <taxon>Retaria</taxon>
        <taxon>Foraminifera</taxon>
        <taxon>Monothalamids</taxon>
        <taxon>Reticulomyxidae</taxon>
        <taxon>Reticulomyxa</taxon>
    </lineage>
</organism>
<keyword evidence="1" id="KW-0175">Coiled coil</keyword>
<evidence type="ECO:0000256" key="1">
    <source>
        <dbReference type="SAM" id="Coils"/>
    </source>
</evidence>
<reference evidence="2 3" key="1">
    <citation type="journal article" date="2013" name="Curr. Biol.">
        <title>The Genome of the Foraminiferan Reticulomyxa filosa.</title>
        <authorList>
            <person name="Glockner G."/>
            <person name="Hulsmann N."/>
            <person name="Schleicher M."/>
            <person name="Noegel A.A."/>
            <person name="Eichinger L."/>
            <person name="Gallinger C."/>
            <person name="Pawlowski J."/>
            <person name="Sierra R."/>
            <person name="Euteneuer U."/>
            <person name="Pillet L."/>
            <person name="Moustafa A."/>
            <person name="Platzer M."/>
            <person name="Groth M."/>
            <person name="Szafranski K."/>
            <person name="Schliwa M."/>
        </authorList>
    </citation>
    <scope>NUCLEOTIDE SEQUENCE [LARGE SCALE GENOMIC DNA]</scope>
</reference>
<dbReference type="OrthoDB" id="10255522at2759"/>
<evidence type="ECO:0000313" key="3">
    <source>
        <dbReference type="Proteomes" id="UP000023152"/>
    </source>
</evidence>
<dbReference type="EMBL" id="ASPP01013481">
    <property type="protein sequence ID" value="ETO19603.1"/>
    <property type="molecule type" value="Genomic_DNA"/>
</dbReference>
<dbReference type="SUPFAM" id="SSF57997">
    <property type="entry name" value="Tropomyosin"/>
    <property type="match status" value="1"/>
</dbReference>
<keyword evidence="3" id="KW-1185">Reference proteome</keyword>
<dbReference type="AlphaFoldDB" id="X6N111"/>
<feature type="coiled-coil region" evidence="1">
    <location>
        <begin position="15"/>
        <end position="214"/>
    </location>
</feature>
<accession>X6N111</accession>
<comment type="caution">
    <text evidence="2">The sequence shown here is derived from an EMBL/GenBank/DDBJ whole genome shotgun (WGS) entry which is preliminary data.</text>
</comment>
<protein>
    <submittedName>
        <fullName evidence="2">BRCT domain protein</fullName>
    </submittedName>
</protein>
<dbReference type="Proteomes" id="UP000023152">
    <property type="component" value="Unassembled WGS sequence"/>
</dbReference>
<evidence type="ECO:0000313" key="2">
    <source>
        <dbReference type="EMBL" id="ETO19603.1"/>
    </source>
</evidence>
<gene>
    <name evidence="2" type="ORF">RFI_17624</name>
</gene>
<proteinExistence type="predicted"/>